<keyword evidence="1" id="KW-0472">Membrane</keyword>
<proteinExistence type="predicted"/>
<sequence>MTEQHKPETTGKWAPWWVYVVVIVAANFGKQRLMEGTPIVANIVVTAVLVGGLIALITAVYRIQSARP</sequence>
<protein>
    <submittedName>
        <fullName evidence="2">Uncharacterized protein</fullName>
    </submittedName>
</protein>
<dbReference type="Proteomes" id="UP000322244">
    <property type="component" value="Unassembled WGS sequence"/>
</dbReference>
<dbReference type="RefSeq" id="WP_149428750.1">
    <property type="nucleotide sequence ID" value="NZ_VLNY01000001.1"/>
</dbReference>
<name>A0A5A7SKI2_9NOCA</name>
<gene>
    <name evidence="2" type="ORF">FOY51_03415</name>
</gene>
<comment type="caution">
    <text evidence="2">The sequence shown here is derived from an EMBL/GenBank/DDBJ whole genome shotgun (WGS) entry which is preliminary data.</text>
</comment>
<accession>A0A5A7SKI2</accession>
<feature type="transmembrane region" description="Helical" evidence="1">
    <location>
        <begin position="13"/>
        <end position="29"/>
    </location>
</feature>
<evidence type="ECO:0000313" key="2">
    <source>
        <dbReference type="EMBL" id="KAA0024975.1"/>
    </source>
</evidence>
<dbReference type="EMBL" id="VLNY01000001">
    <property type="protein sequence ID" value="KAA0024975.1"/>
    <property type="molecule type" value="Genomic_DNA"/>
</dbReference>
<feature type="transmembrane region" description="Helical" evidence="1">
    <location>
        <begin position="41"/>
        <end position="63"/>
    </location>
</feature>
<reference evidence="2 3" key="1">
    <citation type="submission" date="2019-07" db="EMBL/GenBank/DDBJ databases">
        <title>Rhodococcus cavernicolus sp. nov., isolated from a cave.</title>
        <authorList>
            <person name="Lee S.D."/>
        </authorList>
    </citation>
    <scope>NUCLEOTIDE SEQUENCE [LARGE SCALE GENOMIC DNA]</scope>
    <source>
        <strain evidence="2 3">C1-24</strain>
    </source>
</reference>
<organism evidence="2 3">
    <name type="scientific">Antrihabitans cavernicola</name>
    <dbReference type="NCBI Taxonomy" id="2495913"/>
    <lineage>
        <taxon>Bacteria</taxon>
        <taxon>Bacillati</taxon>
        <taxon>Actinomycetota</taxon>
        <taxon>Actinomycetes</taxon>
        <taxon>Mycobacteriales</taxon>
        <taxon>Nocardiaceae</taxon>
        <taxon>Antrihabitans</taxon>
    </lineage>
</organism>
<keyword evidence="1" id="KW-0812">Transmembrane</keyword>
<evidence type="ECO:0000256" key="1">
    <source>
        <dbReference type="SAM" id="Phobius"/>
    </source>
</evidence>
<evidence type="ECO:0000313" key="3">
    <source>
        <dbReference type="Proteomes" id="UP000322244"/>
    </source>
</evidence>
<dbReference type="AlphaFoldDB" id="A0A5A7SKI2"/>
<keyword evidence="1" id="KW-1133">Transmembrane helix</keyword>
<keyword evidence="3" id="KW-1185">Reference proteome</keyword>
<dbReference type="OrthoDB" id="3542463at2"/>